<evidence type="ECO:0000313" key="1">
    <source>
        <dbReference type="EMBL" id="MBB5840433.1"/>
    </source>
</evidence>
<accession>A0A7W9JF93</accession>
<sequence>MKGIGAVLLGGIAIGAVIVSVNTLTGRADTADGVVSRAEADQVVAGLLADEQTGVASPRVEAAAAKPGWRWDTYTDVQLQVPDDWAQRLWAGPPDCTEDDWVPEPTVFRPGGARPASLKVCLKPKPARQVAPSVVFGGERPGVVPLAGGWVRETRKVGKLLVTVTAGDAVLRRQILDSAGVVDTVDSYGCAPRADRQVGRPPANGGLKSVGDIVGVSICRYSIQGMPISPTGSADDLRFARLQAGSRLTGGVADHLVRDLIAAPPGAGPTFSDPRTCGPATGPDRGTEFLILRVQGSAHAQDVLYRYDGCRTNGTDDGSALRQLTADTARQIFLGVHQLRQYVPALDKLLIGTPPPVR</sequence>
<reference evidence="1 2" key="1">
    <citation type="submission" date="2020-08" db="EMBL/GenBank/DDBJ databases">
        <title>Sequencing the genomes of 1000 actinobacteria strains.</title>
        <authorList>
            <person name="Klenk H.-P."/>
        </authorList>
    </citation>
    <scope>NUCLEOTIDE SEQUENCE [LARGE SCALE GENOMIC DNA]</scope>
    <source>
        <strain evidence="1 2">DSM 28967</strain>
    </source>
</reference>
<protein>
    <submittedName>
        <fullName evidence="1">Uncharacterized protein</fullName>
    </submittedName>
</protein>
<proteinExistence type="predicted"/>
<evidence type="ECO:0000313" key="2">
    <source>
        <dbReference type="Proteomes" id="UP000549971"/>
    </source>
</evidence>
<organism evidence="1 2">
    <name type="scientific">Kribbella italica</name>
    <dbReference type="NCBI Taxonomy" id="1540520"/>
    <lineage>
        <taxon>Bacteria</taxon>
        <taxon>Bacillati</taxon>
        <taxon>Actinomycetota</taxon>
        <taxon>Actinomycetes</taxon>
        <taxon>Propionibacteriales</taxon>
        <taxon>Kribbellaceae</taxon>
        <taxon>Kribbella</taxon>
    </lineage>
</organism>
<keyword evidence="2" id="KW-1185">Reference proteome</keyword>
<comment type="caution">
    <text evidence="1">The sequence shown here is derived from an EMBL/GenBank/DDBJ whole genome shotgun (WGS) entry which is preliminary data.</text>
</comment>
<dbReference type="AlphaFoldDB" id="A0A7W9JF93"/>
<gene>
    <name evidence="1" type="ORF">HDA39_007167</name>
</gene>
<dbReference type="EMBL" id="JACHMY010000001">
    <property type="protein sequence ID" value="MBB5840433.1"/>
    <property type="molecule type" value="Genomic_DNA"/>
</dbReference>
<name>A0A7W9JF93_9ACTN</name>
<dbReference type="RefSeq" id="WP_184802787.1">
    <property type="nucleotide sequence ID" value="NZ_JACHMY010000001.1"/>
</dbReference>
<dbReference type="Proteomes" id="UP000549971">
    <property type="component" value="Unassembled WGS sequence"/>
</dbReference>